<dbReference type="EMBL" id="KV448123">
    <property type="protein sequence ID" value="OAX44587.1"/>
    <property type="molecule type" value="Genomic_DNA"/>
</dbReference>
<keyword evidence="2" id="KW-1185">Reference proteome</keyword>
<feature type="non-terminal residue" evidence="1">
    <location>
        <position position="70"/>
    </location>
</feature>
<evidence type="ECO:0000313" key="2">
    <source>
        <dbReference type="Proteomes" id="UP000092154"/>
    </source>
</evidence>
<sequence length="70" mass="8325">MSFMINLNTMKVHDKFQNNRFSVPRDILSVAKQLKYCMGGLVGRRKEAGKVRRCREAAFRLQKEREEHRN</sequence>
<dbReference type="InParanoid" id="A0A1B7NI43"/>
<dbReference type="OrthoDB" id="2844223at2759"/>
<dbReference type="Proteomes" id="UP000092154">
    <property type="component" value="Unassembled WGS sequence"/>
</dbReference>
<gene>
    <name evidence="1" type="ORF">K503DRAFT_764802</name>
</gene>
<accession>A0A1B7NI43</accession>
<evidence type="ECO:0000313" key="1">
    <source>
        <dbReference type="EMBL" id="OAX44587.1"/>
    </source>
</evidence>
<organism evidence="1 2">
    <name type="scientific">Rhizopogon vinicolor AM-OR11-026</name>
    <dbReference type="NCBI Taxonomy" id="1314800"/>
    <lineage>
        <taxon>Eukaryota</taxon>
        <taxon>Fungi</taxon>
        <taxon>Dikarya</taxon>
        <taxon>Basidiomycota</taxon>
        <taxon>Agaricomycotina</taxon>
        <taxon>Agaricomycetes</taxon>
        <taxon>Agaricomycetidae</taxon>
        <taxon>Boletales</taxon>
        <taxon>Suillineae</taxon>
        <taxon>Rhizopogonaceae</taxon>
        <taxon>Rhizopogon</taxon>
    </lineage>
</organism>
<protein>
    <submittedName>
        <fullName evidence="1">Uncharacterized protein</fullName>
    </submittedName>
</protein>
<name>A0A1B7NI43_9AGAM</name>
<proteinExistence type="predicted"/>
<dbReference type="AlphaFoldDB" id="A0A1B7NI43"/>
<reference evidence="1 2" key="1">
    <citation type="submission" date="2016-06" db="EMBL/GenBank/DDBJ databases">
        <title>Comparative genomics of the ectomycorrhizal sister species Rhizopogon vinicolor and Rhizopogon vesiculosus (Basidiomycota: Boletales) reveals a divergence of the mating type B locus.</title>
        <authorList>
            <consortium name="DOE Joint Genome Institute"/>
            <person name="Mujic A.B."/>
            <person name="Kuo A."/>
            <person name="Tritt A."/>
            <person name="Lipzen A."/>
            <person name="Chen C."/>
            <person name="Johnson J."/>
            <person name="Sharma A."/>
            <person name="Barry K."/>
            <person name="Grigoriev I.V."/>
            <person name="Spatafora J.W."/>
        </authorList>
    </citation>
    <scope>NUCLEOTIDE SEQUENCE [LARGE SCALE GENOMIC DNA]</scope>
    <source>
        <strain evidence="1 2">AM-OR11-026</strain>
    </source>
</reference>